<protein>
    <submittedName>
        <fullName evidence="1">Uncharacterized protein</fullName>
    </submittedName>
</protein>
<evidence type="ECO:0000313" key="2">
    <source>
        <dbReference type="Proteomes" id="UP001163821"/>
    </source>
</evidence>
<dbReference type="RefSeq" id="WP_282593160.1">
    <property type="nucleotide sequence ID" value="NZ_JAPAAF010000042.1"/>
</dbReference>
<accession>A0AA41YD77</accession>
<proteinExistence type="predicted"/>
<reference evidence="1" key="1">
    <citation type="submission" date="2022-10" db="EMBL/GenBank/DDBJ databases">
        <title>Gaoshiqiia sediminis gen. nov., sp. nov., isolated from coastal sediment.</title>
        <authorList>
            <person name="Yu W.X."/>
            <person name="Mu D.S."/>
            <person name="Du J.Z."/>
            <person name="Liang Y.Q."/>
        </authorList>
    </citation>
    <scope>NUCLEOTIDE SEQUENCE</scope>
    <source>
        <strain evidence="1">A06</strain>
    </source>
</reference>
<name>A0AA41YD77_9BACT</name>
<comment type="caution">
    <text evidence="1">The sequence shown here is derived from an EMBL/GenBank/DDBJ whole genome shotgun (WGS) entry which is preliminary data.</text>
</comment>
<sequence>MRHKNLKILLIINLLFLAVISSFGQQKNTEIKETQIKKSLKNIDVIITQYKSLIESPDIPYCKAKIEILRNGKKIDSINFSEIEPVGGHYGLLVYNEIINDHIVISKFGDYDGQTIIINDKGEKFQTIGGCVSVDIENGLLFSIYNSDLAGFSVFDLNKDKEIFKMMDIDDRPREFFKYSNSRFLYKATNDETEKEAIWEIEFDMDRIMQLDLTAEDIKGKELRKLSDCKEINVNCE</sequence>
<gene>
    <name evidence="1" type="ORF">N2K84_17650</name>
</gene>
<dbReference type="Proteomes" id="UP001163821">
    <property type="component" value="Unassembled WGS sequence"/>
</dbReference>
<dbReference type="AlphaFoldDB" id="A0AA41YD77"/>
<dbReference type="EMBL" id="JAPAAF010000042">
    <property type="protein sequence ID" value="MCW0484568.1"/>
    <property type="molecule type" value="Genomic_DNA"/>
</dbReference>
<keyword evidence="2" id="KW-1185">Reference proteome</keyword>
<evidence type="ECO:0000313" key="1">
    <source>
        <dbReference type="EMBL" id="MCW0484568.1"/>
    </source>
</evidence>
<organism evidence="1 2">
    <name type="scientific">Gaoshiqia sediminis</name>
    <dbReference type="NCBI Taxonomy" id="2986998"/>
    <lineage>
        <taxon>Bacteria</taxon>
        <taxon>Pseudomonadati</taxon>
        <taxon>Bacteroidota</taxon>
        <taxon>Bacteroidia</taxon>
        <taxon>Marinilabiliales</taxon>
        <taxon>Prolixibacteraceae</taxon>
        <taxon>Gaoshiqia</taxon>
    </lineage>
</organism>